<keyword evidence="4" id="KW-0378">Hydrolase</keyword>
<protein>
    <submittedName>
        <fullName evidence="4">Alkaline phosphatase</fullName>
        <ecNumber evidence="4">3.1.3.1</ecNumber>
    </submittedName>
</protein>
<feature type="domain" description="Endonuclease/exonuclease/phosphatase" evidence="2">
    <location>
        <begin position="211"/>
        <end position="518"/>
    </location>
</feature>
<proteinExistence type="predicted"/>
<reference evidence="4" key="1">
    <citation type="submission" date="2020-02" db="EMBL/GenBank/DDBJ databases">
        <authorList>
            <person name="Meier V. D."/>
        </authorList>
    </citation>
    <scope>NUCLEOTIDE SEQUENCE</scope>
    <source>
        <strain evidence="4">AVDCRST_MAG57</strain>
    </source>
</reference>
<organism evidence="4">
    <name type="scientific">uncultured Blastococcus sp</name>
    <dbReference type="NCBI Taxonomy" id="217144"/>
    <lineage>
        <taxon>Bacteria</taxon>
        <taxon>Bacillati</taxon>
        <taxon>Actinomycetota</taxon>
        <taxon>Actinomycetes</taxon>
        <taxon>Geodermatophilales</taxon>
        <taxon>Geodermatophilaceae</taxon>
        <taxon>Blastococcus</taxon>
        <taxon>environmental samples</taxon>
    </lineage>
</organism>
<dbReference type="InterPro" id="IPR005135">
    <property type="entry name" value="Endo/exonuclease/phosphatase"/>
</dbReference>
<dbReference type="EC" id="3.1.3.1" evidence="4"/>
<dbReference type="Pfam" id="PF03372">
    <property type="entry name" value="Exo_endo_phos"/>
    <property type="match status" value="1"/>
</dbReference>
<evidence type="ECO:0000313" key="4">
    <source>
        <dbReference type="EMBL" id="CAA9246746.1"/>
    </source>
</evidence>
<sequence>MRVRGEVAEFRTGTQPGAPTTTQVDASAAGSAITVLASGQALPTAAVITLPAETSTRDAETFERYEGMRTTISTTLAVAEYFGQAQFGELVLEARQRSYQYTQNNAPSATGYATFLAELAKRRITLDDASNDQNDAITGTVDEPYAFPTGGLSTTNRFRGGDTITGLTGVMEYGFGSWRLRPVVGQDYTFTSVNPRPAAPDDVDGRLRVASFNVLNYFSKSGTGCGPLQNQECRGASSPAEKERQLAKIVAALEVIDADVFGLIEIENDSGAATQEIVTALNARVGAGTYDFIRTGVIGTDAIKQAFVYDTRTVEPVGTFDLLTTADDPRFLDTKNRPSLIQTFDEVETGERFTVAVNHLKSKGSGCGAGDDSPLDGSGNCDRTRTNAAQALVDHLEDDPTGSGDPDFLIIGDLNSYAKERPIQAVEGAGYTNLLQQFEGEDSYGYLFDGLLGDLDHALASESLLPQVKGAGGWDINADENPLFDYNDTVRDAGEAAFERESTARPLYEADPYRSSDHDPAIVGLDLTSPNRAPVARITGPTTVRVGRTIELSAATSSDPNRLDVLSYAWDLDGDGAFDDADTAVATFGKGRPPGHYPVAVQVTDGEFTEVAGTVVTYTAANGEVPPGRR</sequence>
<dbReference type="SUPFAM" id="SSF49299">
    <property type="entry name" value="PKD domain"/>
    <property type="match status" value="1"/>
</dbReference>
<name>A0A6J4IAN5_9ACTN</name>
<evidence type="ECO:0000259" key="2">
    <source>
        <dbReference type="Pfam" id="PF03372"/>
    </source>
</evidence>
<dbReference type="NCBIfam" id="NF033681">
    <property type="entry name" value="ExeM_NucH_DNase"/>
    <property type="match status" value="1"/>
</dbReference>
<dbReference type="Pfam" id="PF18911">
    <property type="entry name" value="PKD_4"/>
    <property type="match status" value="1"/>
</dbReference>
<dbReference type="InterPro" id="IPR035986">
    <property type="entry name" value="PKD_dom_sf"/>
</dbReference>
<dbReference type="PANTHER" id="PTHR42834:SF1">
    <property type="entry name" value="ENDONUCLEASE_EXONUCLEASE_PHOSPHATASE FAMILY PROTEIN (AFU_ORTHOLOGUE AFUA_3G09210)"/>
    <property type="match status" value="1"/>
</dbReference>
<accession>A0A6J4IAN5</accession>
<dbReference type="SUPFAM" id="SSF56219">
    <property type="entry name" value="DNase I-like"/>
    <property type="match status" value="1"/>
</dbReference>
<evidence type="ECO:0000256" key="1">
    <source>
        <dbReference type="SAM" id="MobiDB-lite"/>
    </source>
</evidence>
<feature type="domain" description="PKD" evidence="3">
    <location>
        <begin position="531"/>
        <end position="607"/>
    </location>
</feature>
<dbReference type="CDD" id="cd10283">
    <property type="entry name" value="MnuA_DNase1-like"/>
    <property type="match status" value="1"/>
</dbReference>
<dbReference type="PANTHER" id="PTHR42834">
    <property type="entry name" value="ENDONUCLEASE/EXONUCLEASE/PHOSPHATASE FAMILY PROTEIN (AFU_ORTHOLOGUE AFUA_3G09210)"/>
    <property type="match status" value="1"/>
</dbReference>
<feature type="compositionally biased region" description="Low complexity" evidence="1">
    <location>
        <begin position="12"/>
        <end position="21"/>
    </location>
</feature>
<dbReference type="Gene3D" id="2.60.40.10">
    <property type="entry name" value="Immunoglobulins"/>
    <property type="match status" value="1"/>
</dbReference>
<dbReference type="EMBL" id="CADCTI010000159">
    <property type="protein sequence ID" value="CAA9246746.1"/>
    <property type="molecule type" value="Genomic_DNA"/>
</dbReference>
<gene>
    <name evidence="4" type="ORF">AVDCRST_MAG57-1830</name>
</gene>
<dbReference type="Gene3D" id="3.60.10.10">
    <property type="entry name" value="Endonuclease/exonuclease/phosphatase"/>
    <property type="match status" value="1"/>
</dbReference>
<dbReference type="GO" id="GO:0005975">
    <property type="term" value="P:carbohydrate metabolic process"/>
    <property type="evidence" value="ECO:0007669"/>
    <property type="project" value="UniProtKB-ARBA"/>
</dbReference>
<dbReference type="InterPro" id="IPR000601">
    <property type="entry name" value="PKD_dom"/>
</dbReference>
<dbReference type="GO" id="GO:0004035">
    <property type="term" value="F:alkaline phosphatase activity"/>
    <property type="evidence" value="ECO:0007669"/>
    <property type="project" value="UniProtKB-EC"/>
</dbReference>
<dbReference type="InterPro" id="IPR047971">
    <property type="entry name" value="ExeM-like"/>
</dbReference>
<dbReference type="InterPro" id="IPR013783">
    <property type="entry name" value="Ig-like_fold"/>
</dbReference>
<evidence type="ECO:0000259" key="3">
    <source>
        <dbReference type="Pfam" id="PF18911"/>
    </source>
</evidence>
<dbReference type="InterPro" id="IPR036691">
    <property type="entry name" value="Endo/exonu/phosph_ase_sf"/>
</dbReference>
<feature type="region of interest" description="Disordered" evidence="1">
    <location>
        <begin position="1"/>
        <end position="21"/>
    </location>
</feature>
<dbReference type="AlphaFoldDB" id="A0A6J4IAN5"/>